<dbReference type="PIRSF" id="PIRSF005303">
    <property type="entry name" value="Thiam_monoph_kin"/>
    <property type="match status" value="1"/>
</dbReference>
<feature type="binding site" evidence="2">
    <location>
        <position position="82"/>
    </location>
    <ligand>
        <name>Mg(2+)</name>
        <dbReference type="ChEBI" id="CHEBI:18420"/>
        <label>4</label>
    </ligand>
</feature>
<evidence type="ECO:0000313" key="3">
    <source>
        <dbReference type="EMBL" id="SQF94609.1"/>
    </source>
</evidence>
<proteinExistence type="inferred from homology"/>
<dbReference type="Gene3D" id="3.30.1330.10">
    <property type="entry name" value="PurM-like, N-terminal domain"/>
    <property type="match status" value="1"/>
</dbReference>
<name>A0A3M3XGW5_PSEFL</name>
<dbReference type="CDD" id="cd02194">
    <property type="entry name" value="ThiL"/>
    <property type="match status" value="1"/>
</dbReference>
<feature type="binding site" evidence="2">
    <location>
        <position position="82"/>
    </location>
    <ligand>
        <name>Mg(2+)</name>
        <dbReference type="ChEBI" id="CHEBI:18420"/>
        <label>2</label>
    </ligand>
</feature>
<dbReference type="SUPFAM" id="SSF56042">
    <property type="entry name" value="PurM C-terminal domain-like"/>
    <property type="match status" value="1"/>
</dbReference>
<gene>
    <name evidence="2 3" type="primary">thiL</name>
    <name evidence="3" type="ORF">NCTC10038_05408</name>
</gene>
<dbReference type="PANTHER" id="PTHR30270">
    <property type="entry name" value="THIAMINE-MONOPHOSPHATE KINASE"/>
    <property type="match status" value="1"/>
</dbReference>
<feature type="binding site" evidence="2">
    <location>
        <position position="61"/>
    </location>
    <ligand>
        <name>substrate</name>
    </ligand>
</feature>
<feature type="binding site" evidence="2">
    <location>
        <position position="82"/>
    </location>
    <ligand>
        <name>Mg(2+)</name>
        <dbReference type="ChEBI" id="CHEBI:18420"/>
        <label>3</label>
    </ligand>
</feature>
<dbReference type="GO" id="GO:0005524">
    <property type="term" value="F:ATP binding"/>
    <property type="evidence" value="ECO:0007669"/>
    <property type="project" value="UniProtKB-UniRule"/>
</dbReference>
<dbReference type="GO" id="GO:0009229">
    <property type="term" value="P:thiamine diphosphate biosynthetic process"/>
    <property type="evidence" value="ECO:0007669"/>
    <property type="project" value="UniProtKB-UniRule"/>
</dbReference>
<feature type="binding site" evidence="2">
    <location>
        <position position="37"/>
    </location>
    <ligand>
        <name>Mg(2+)</name>
        <dbReference type="ChEBI" id="CHEBI:18420"/>
        <label>4</label>
    </ligand>
</feature>
<keyword evidence="2 3" id="KW-0418">Kinase</keyword>
<feature type="binding site" evidence="2">
    <location>
        <position position="129"/>
    </location>
    <ligand>
        <name>Mg(2+)</name>
        <dbReference type="ChEBI" id="CHEBI:18420"/>
        <label>1</label>
    </ligand>
</feature>
<comment type="catalytic activity">
    <reaction evidence="2">
        <text>thiamine phosphate + ATP = thiamine diphosphate + ADP</text>
        <dbReference type="Rhea" id="RHEA:15913"/>
        <dbReference type="ChEBI" id="CHEBI:30616"/>
        <dbReference type="ChEBI" id="CHEBI:37575"/>
        <dbReference type="ChEBI" id="CHEBI:58937"/>
        <dbReference type="ChEBI" id="CHEBI:456216"/>
        <dbReference type="EC" id="2.7.4.16"/>
    </reaction>
</comment>
<feature type="binding site" evidence="2">
    <location>
        <position position="54"/>
    </location>
    <ligand>
        <name>Mg(2+)</name>
        <dbReference type="ChEBI" id="CHEBI:18420"/>
        <label>1</label>
    </ligand>
</feature>
<keyword evidence="2 3" id="KW-0808">Transferase</keyword>
<feature type="binding site" evidence="2">
    <location>
        <position position="321"/>
    </location>
    <ligand>
        <name>substrate</name>
    </ligand>
</feature>
<keyword evidence="1 2" id="KW-0784">Thiamine biosynthesis</keyword>
<feature type="binding site" evidence="2">
    <location>
        <position position="220"/>
    </location>
    <ligand>
        <name>ATP</name>
        <dbReference type="ChEBI" id="CHEBI:30616"/>
    </ligand>
</feature>
<comment type="miscellaneous">
    <text evidence="2">Reaction mechanism of ThiL seems to utilize a direct, inline transfer of the gamma-phosphate of ATP to TMP rather than a phosphorylated enzyme intermediate.</text>
</comment>
<feature type="binding site" evidence="2">
    <location>
        <position position="221"/>
    </location>
    <ligand>
        <name>Mg(2+)</name>
        <dbReference type="ChEBI" id="CHEBI:18420"/>
        <label>5</label>
    </ligand>
</feature>
<comment type="similarity">
    <text evidence="2">Belongs to the thiamine-monophosphate kinase family.</text>
</comment>
<dbReference type="GO" id="GO:0009228">
    <property type="term" value="P:thiamine biosynthetic process"/>
    <property type="evidence" value="ECO:0007669"/>
    <property type="project" value="UniProtKB-KW"/>
</dbReference>
<dbReference type="SUPFAM" id="SSF55326">
    <property type="entry name" value="PurM N-terminal domain-like"/>
    <property type="match status" value="1"/>
</dbReference>
<dbReference type="Proteomes" id="UP000248640">
    <property type="component" value="Chromosome 1"/>
</dbReference>
<dbReference type="InterPro" id="IPR006283">
    <property type="entry name" value="ThiL-like"/>
</dbReference>
<dbReference type="Gene3D" id="3.90.650.10">
    <property type="entry name" value="PurM-like C-terminal domain"/>
    <property type="match status" value="1"/>
</dbReference>
<keyword evidence="2" id="KW-0067">ATP-binding</keyword>
<feature type="binding site" evidence="2">
    <location>
        <position position="54"/>
    </location>
    <ligand>
        <name>Mg(2+)</name>
        <dbReference type="ChEBI" id="CHEBI:18420"/>
        <label>2</label>
    </ligand>
</feature>
<dbReference type="InterPro" id="IPR016188">
    <property type="entry name" value="PurM-like_N"/>
</dbReference>
<comment type="function">
    <text evidence="2">Catalyzes the ATP-dependent phosphorylation of thiamine-monophosphate (TMP) to form thiamine-pyrophosphate (TPP), the active form of vitamin B1.</text>
</comment>
<dbReference type="InterPro" id="IPR036676">
    <property type="entry name" value="PurM-like_C_sf"/>
</dbReference>
<organism evidence="3 4">
    <name type="scientific">Pseudomonas fluorescens</name>
    <dbReference type="NCBI Taxonomy" id="294"/>
    <lineage>
        <taxon>Bacteria</taxon>
        <taxon>Pseudomonadati</taxon>
        <taxon>Pseudomonadota</taxon>
        <taxon>Gammaproteobacteria</taxon>
        <taxon>Pseudomonadales</taxon>
        <taxon>Pseudomonadaceae</taxon>
        <taxon>Pseudomonas</taxon>
    </lineage>
</organism>
<feature type="binding site" evidence="2">
    <location>
        <position position="53"/>
    </location>
    <ligand>
        <name>Mg(2+)</name>
        <dbReference type="ChEBI" id="CHEBI:18420"/>
        <label>1</label>
    </ligand>
</feature>
<dbReference type="NCBIfam" id="TIGR01379">
    <property type="entry name" value="thiL"/>
    <property type="match status" value="1"/>
</dbReference>
<evidence type="ECO:0000313" key="4">
    <source>
        <dbReference type="Proteomes" id="UP000248640"/>
    </source>
</evidence>
<dbReference type="Pfam" id="PF00586">
    <property type="entry name" value="AIRS"/>
    <property type="match status" value="1"/>
</dbReference>
<dbReference type="GO" id="GO:0000287">
    <property type="term" value="F:magnesium ion binding"/>
    <property type="evidence" value="ECO:0007669"/>
    <property type="project" value="UniProtKB-UniRule"/>
</dbReference>
<comment type="caution">
    <text evidence="2">Lacks conserved residue(s) required for the propagation of feature annotation.</text>
</comment>
<protein>
    <recommendedName>
        <fullName evidence="2">Thiamine-monophosphate kinase</fullName>
        <shortName evidence="2">TMP kinase</shortName>
        <shortName evidence="2">Thiamine-phosphate kinase</shortName>
        <ecNumber evidence="2">2.7.4.16</ecNumber>
    </recommendedName>
</protein>
<dbReference type="HAMAP" id="MF_02128">
    <property type="entry name" value="TMP_kinase"/>
    <property type="match status" value="1"/>
</dbReference>
<keyword evidence="2" id="KW-0547">Nucleotide-binding</keyword>
<feature type="binding site" evidence="2">
    <location>
        <position position="37"/>
    </location>
    <ligand>
        <name>Mg(2+)</name>
        <dbReference type="ChEBI" id="CHEBI:18420"/>
        <label>3</label>
    </ligand>
</feature>
<accession>A0A3M3XGW5</accession>
<feature type="binding site" evidence="2">
    <location>
        <begin position="128"/>
        <end position="129"/>
    </location>
    <ligand>
        <name>ATP</name>
        <dbReference type="ChEBI" id="CHEBI:30616"/>
    </ligand>
</feature>
<feature type="binding site" evidence="2">
    <location>
        <position position="153"/>
    </location>
    <ligand>
        <name>ATP</name>
        <dbReference type="ChEBI" id="CHEBI:30616"/>
    </ligand>
</feature>
<dbReference type="AlphaFoldDB" id="A0A3M3XGW5"/>
<sequence length="328" mass="33576">MVRQGTLMGEFELIRKYFAAAPCAQGGEGIALGIGDDCALLALPAGEHLAISTDTLVAGVHFADPCDPFLLGQRSLAVAVSDLAAMGAHPLAFTLALTTPTVDADWLQRYAQGLNAMAQSCGVGLVGGDTTRGPLSLTLTVFGRVPAGQALTRNGAQPGDLLCVGGELGNAAGALPLVLGQRTADAAIAEPLLAHYWSPQPQLALGLALRGKATSAMDISDGLLADCGHIAKASAVSLLVERQALPLSAALLAFVGDDEARVAALSGGDDYVLAFTLPRAELAPLLANGWPIHVIGRVEAGQGVTLLDATGQDITPVVRGYQHFHEAP</sequence>
<keyword evidence="2" id="KW-0479">Metal-binding</keyword>
<dbReference type="UniPathway" id="UPA00060">
    <property type="reaction ID" value="UER00142"/>
</dbReference>
<feature type="binding site" evidence="2">
    <location>
        <position position="218"/>
    </location>
    <ligand>
        <name>Mg(2+)</name>
        <dbReference type="ChEBI" id="CHEBI:18420"/>
        <label>3</label>
    </ligand>
</feature>
<dbReference type="PANTHER" id="PTHR30270:SF0">
    <property type="entry name" value="THIAMINE-MONOPHOSPHATE KINASE"/>
    <property type="match status" value="1"/>
</dbReference>
<feature type="binding site" evidence="2">
    <location>
        <position position="269"/>
    </location>
    <ligand>
        <name>substrate</name>
    </ligand>
</feature>
<feature type="binding site" evidence="2">
    <location>
        <position position="52"/>
    </location>
    <ligand>
        <name>Mg(2+)</name>
        <dbReference type="ChEBI" id="CHEBI:18420"/>
        <label>4</label>
    </ligand>
</feature>
<reference evidence="3 4" key="1">
    <citation type="submission" date="2018-06" db="EMBL/GenBank/DDBJ databases">
        <authorList>
            <consortium name="Pathogen Informatics"/>
            <person name="Doyle S."/>
        </authorList>
    </citation>
    <scope>NUCLEOTIDE SEQUENCE [LARGE SCALE GENOMIC DNA]</scope>
    <source>
        <strain evidence="3 4">NCTC10038</strain>
    </source>
</reference>
<dbReference type="GO" id="GO:0009030">
    <property type="term" value="F:thiamine-phosphate kinase activity"/>
    <property type="evidence" value="ECO:0007669"/>
    <property type="project" value="UniProtKB-UniRule"/>
</dbReference>
<dbReference type="EMBL" id="LS483372">
    <property type="protein sequence ID" value="SQF94609.1"/>
    <property type="molecule type" value="Genomic_DNA"/>
</dbReference>
<evidence type="ECO:0000256" key="2">
    <source>
        <dbReference type="HAMAP-Rule" id="MF_02128"/>
    </source>
</evidence>
<evidence type="ECO:0000256" key="1">
    <source>
        <dbReference type="ARBA" id="ARBA00022977"/>
    </source>
</evidence>
<comment type="pathway">
    <text evidence="2">Cofactor biosynthesis; thiamine diphosphate biosynthesis; thiamine diphosphate from thiamine phosphate: step 1/1.</text>
</comment>
<dbReference type="EC" id="2.7.4.16" evidence="2"/>
<dbReference type="InterPro" id="IPR036921">
    <property type="entry name" value="PurM-like_N_sf"/>
</dbReference>
<keyword evidence="2" id="KW-0460">Magnesium</keyword>